<dbReference type="EMBL" id="KN847044">
    <property type="protein sequence ID" value="KIW25305.1"/>
    <property type="molecule type" value="Genomic_DNA"/>
</dbReference>
<proteinExistence type="predicted"/>
<dbReference type="GeneID" id="27347687"/>
<evidence type="ECO:0000313" key="1">
    <source>
        <dbReference type="EMBL" id="KIW25305.1"/>
    </source>
</evidence>
<dbReference type="VEuPathDB" id="FungiDB:PV07_08493"/>
<keyword evidence="2" id="KW-1185">Reference proteome</keyword>
<accession>A0A0D2C472</accession>
<dbReference type="HOGENOM" id="CLU_2291386_0_0_1"/>
<dbReference type="Proteomes" id="UP000054466">
    <property type="component" value="Unassembled WGS sequence"/>
</dbReference>
<dbReference type="AlphaFoldDB" id="A0A0D2C472"/>
<dbReference type="RefSeq" id="XP_016245521.1">
    <property type="nucleotide sequence ID" value="XM_016395665.1"/>
</dbReference>
<reference evidence="1 2" key="1">
    <citation type="submission" date="2015-01" db="EMBL/GenBank/DDBJ databases">
        <title>The Genome Sequence of Cladophialophora immunda CBS83496.</title>
        <authorList>
            <consortium name="The Broad Institute Genomics Platform"/>
            <person name="Cuomo C."/>
            <person name="de Hoog S."/>
            <person name="Gorbushina A."/>
            <person name="Stielow B."/>
            <person name="Teixiera M."/>
            <person name="Abouelleil A."/>
            <person name="Chapman S.B."/>
            <person name="Priest M."/>
            <person name="Young S.K."/>
            <person name="Wortman J."/>
            <person name="Nusbaum C."/>
            <person name="Birren B."/>
        </authorList>
    </citation>
    <scope>NUCLEOTIDE SEQUENCE [LARGE SCALE GENOMIC DNA]</scope>
    <source>
        <strain evidence="1 2">CBS 83496</strain>
    </source>
</reference>
<evidence type="ECO:0000313" key="2">
    <source>
        <dbReference type="Proteomes" id="UP000054466"/>
    </source>
</evidence>
<protein>
    <submittedName>
        <fullName evidence="1">Uncharacterized protein</fullName>
    </submittedName>
</protein>
<organism evidence="1 2">
    <name type="scientific">Cladophialophora immunda</name>
    <dbReference type="NCBI Taxonomy" id="569365"/>
    <lineage>
        <taxon>Eukaryota</taxon>
        <taxon>Fungi</taxon>
        <taxon>Dikarya</taxon>
        <taxon>Ascomycota</taxon>
        <taxon>Pezizomycotina</taxon>
        <taxon>Eurotiomycetes</taxon>
        <taxon>Chaetothyriomycetidae</taxon>
        <taxon>Chaetothyriales</taxon>
        <taxon>Herpotrichiellaceae</taxon>
        <taxon>Cladophialophora</taxon>
    </lineage>
</organism>
<sequence>MLPIPRCRYYCFSQRDRARCTARPVLNRQSHRCRSLQSPQRLPCSPTPSLHLAAPTLPPPAAAVPMLPTKPAKTSLDFLAPYVWIDLAVREGRFHRRWDCL</sequence>
<name>A0A0D2C472_9EURO</name>
<gene>
    <name evidence="1" type="ORF">PV07_08493</name>
</gene>